<evidence type="ECO:0000256" key="1">
    <source>
        <dbReference type="ARBA" id="ARBA00010211"/>
    </source>
</evidence>
<proteinExistence type="inferred from homology"/>
<dbReference type="PANTHER" id="PTHR42796:SF4">
    <property type="entry name" value="FUMARYLACETOACETATE HYDROLASE DOMAIN-CONTAINING PROTEIN 2A"/>
    <property type="match status" value="1"/>
</dbReference>
<dbReference type="GO" id="GO:0016787">
    <property type="term" value="F:hydrolase activity"/>
    <property type="evidence" value="ECO:0007669"/>
    <property type="project" value="UniProtKB-KW"/>
</dbReference>
<comment type="similarity">
    <text evidence="1">Belongs to the FAH family.</text>
</comment>
<keyword evidence="4" id="KW-0378">Hydrolase</keyword>
<evidence type="ECO:0000313" key="4">
    <source>
        <dbReference type="EMBL" id="MBC3941879.1"/>
    </source>
</evidence>
<keyword evidence="2" id="KW-0479">Metal-binding</keyword>
<dbReference type="Gene3D" id="3.90.850.10">
    <property type="entry name" value="Fumarylacetoacetase-like, C-terminal domain"/>
    <property type="match status" value="1"/>
</dbReference>
<keyword evidence="5" id="KW-1185">Reference proteome</keyword>
<evidence type="ECO:0000313" key="5">
    <source>
        <dbReference type="Proteomes" id="UP000597613"/>
    </source>
</evidence>
<dbReference type="EMBL" id="JACONT010000017">
    <property type="protein sequence ID" value="MBC3941879.1"/>
    <property type="molecule type" value="Genomic_DNA"/>
</dbReference>
<protein>
    <submittedName>
        <fullName evidence="4">Fumarylacetoacetate hydrolase family protein</fullName>
    </submittedName>
</protein>
<comment type="caution">
    <text evidence="4">The sequence shown here is derived from an EMBL/GenBank/DDBJ whole genome shotgun (WGS) entry which is preliminary data.</text>
</comment>
<organism evidence="4 5">
    <name type="scientific">Sphingomonas albertensis</name>
    <dbReference type="NCBI Taxonomy" id="2762591"/>
    <lineage>
        <taxon>Bacteria</taxon>
        <taxon>Pseudomonadati</taxon>
        <taxon>Pseudomonadota</taxon>
        <taxon>Alphaproteobacteria</taxon>
        <taxon>Sphingomonadales</taxon>
        <taxon>Sphingomonadaceae</taxon>
        <taxon>Sphingomonas</taxon>
    </lineage>
</organism>
<dbReference type="InterPro" id="IPR036663">
    <property type="entry name" value="Fumarylacetoacetase_C_sf"/>
</dbReference>
<name>A0ABR7AN58_9SPHN</name>
<feature type="domain" description="Fumarylacetoacetase-like C-terminal" evidence="3">
    <location>
        <begin position="76"/>
        <end position="282"/>
    </location>
</feature>
<dbReference type="Pfam" id="PF01557">
    <property type="entry name" value="FAA_hydrolase"/>
    <property type="match status" value="1"/>
</dbReference>
<sequence>MSKLARFRNEDGLGLAADAGDGFRAVWWNDAAYPGDLPELIAAGIDLMDVIQQFRSAQPIDLDLVERLPPLPDPGKILCVGLNYLDHAAEGHFEVPSYPTIFGRFASSLIGDGAPIIRPAVSDHLDFEGELVAVIGLGGRHIPEEEALLHVAGYSIFNDASIRDYQFRTPQWTVGKNFDGTGAFGPWFVPAAALPPGAKGLRLQTRLNGAVVQDISTDDMIFDVARQISLLSEAMTLAPGDVIVTGTPAGVGFARTPPLWMKPGDVCEVELEGIGILSNPVQQEVARTAR</sequence>
<reference evidence="4 5" key="1">
    <citation type="submission" date="2020-08" db="EMBL/GenBank/DDBJ databases">
        <title>Putative novel bacterial strains isolated from necrotic wheat leaf tissues caused by Xanthomonas translucens.</title>
        <authorList>
            <person name="Tambong J.T."/>
        </authorList>
    </citation>
    <scope>NUCLEOTIDE SEQUENCE [LARGE SCALE GENOMIC DNA]</scope>
    <source>
        <strain evidence="5">DOAB 1063</strain>
    </source>
</reference>
<dbReference type="SUPFAM" id="SSF56529">
    <property type="entry name" value="FAH"/>
    <property type="match status" value="1"/>
</dbReference>
<evidence type="ECO:0000259" key="3">
    <source>
        <dbReference type="Pfam" id="PF01557"/>
    </source>
</evidence>
<dbReference type="InterPro" id="IPR051121">
    <property type="entry name" value="FAH"/>
</dbReference>
<dbReference type="RefSeq" id="WP_187503597.1">
    <property type="nucleotide sequence ID" value="NZ_CP162536.1"/>
</dbReference>
<evidence type="ECO:0000256" key="2">
    <source>
        <dbReference type="ARBA" id="ARBA00022723"/>
    </source>
</evidence>
<dbReference type="InterPro" id="IPR011234">
    <property type="entry name" value="Fumarylacetoacetase-like_C"/>
</dbReference>
<accession>A0ABR7AN58</accession>
<dbReference type="PANTHER" id="PTHR42796">
    <property type="entry name" value="FUMARYLACETOACETATE HYDROLASE DOMAIN-CONTAINING PROTEIN 2A-RELATED"/>
    <property type="match status" value="1"/>
</dbReference>
<dbReference type="Proteomes" id="UP000597613">
    <property type="component" value="Unassembled WGS sequence"/>
</dbReference>
<gene>
    <name evidence="4" type="ORF">H8S47_09320</name>
</gene>